<dbReference type="AlphaFoldDB" id="A0A538TFY9"/>
<sequence>MSGPSIAAIVTTRDRPLLLADALASIAAQRVAPLEVRIADDGEGMAHQATPELGLLEVTVLPSDAGQPGGARNHAAGGARAELLAFLDDDDRWLPHHLADLQRAFAHPQVELAFHDVAVIRERVDESGRRVELERRLIAHDWDDAWMRRDDYIAPSAWMVRRSLFEQLEGFDESFPCSEDWDFLLRAAALTVPRRVQGVAVEVRMRDSGNLSADRGAERQACLEALARRHGFPTPAIKTFWDVAGTLAGAPGSGAPDPSIRMPSRT</sequence>
<feature type="domain" description="Glycosyltransferase 2-like" evidence="1">
    <location>
        <begin position="9"/>
        <end position="168"/>
    </location>
</feature>
<dbReference type="InterPro" id="IPR050834">
    <property type="entry name" value="Glycosyltransf_2"/>
</dbReference>
<gene>
    <name evidence="2" type="ORF">E6K78_11590</name>
</gene>
<dbReference type="SUPFAM" id="SSF53448">
    <property type="entry name" value="Nucleotide-diphospho-sugar transferases"/>
    <property type="match status" value="1"/>
</dbReference>
<evidence type="ECO:0000313" key="2">
    <source>
        <dbReference type="EMBL" id="TMQ62514.1"/>
    </source>
</evidence>
<accession>A0A538TFY9</accession>
<dbReference type="InterPro" id="IPR001173">
    <property type="entry name" value="Glyco_trans_2-like"/>
</dbReference>
<dbReference type="Proteomes" id="UP000316609">
    <property type="component" value="Unassembled WGS sequence"/>
</dbReference>
<protein>
    <submittedName>
        <fullName evidence="2">Glycosyltransferase</fullName>
    </submittedName>
</protein>
<dbReference type="GO" id="GO:0016740">
    <property type="term" value="F:transferase activity"/>
    <property type="evidence" value="ECO:0007669"/>
    <property type="project" value="UniProtKB-KW"/>
</dbReference>
<dbReference type="PANTHER" id="PTHR43685:SF2">
    <property type="entry name" value="GLYCOSYLTRANSFERASE 2-LIKE DOMAIN-CONTAINING PROTEIN"/>
    <property type="match status" value="1"/>
</dbReference>
<organism evidence="2 3">
    <name type="scientific">Eiseniibacteriota bacterium</name>
    <dbReference type="NCBI Taxonomy" id="2212470"/>
    <lineage>
        <taxon>Bacteria</taxon>
        <taxon>Candidatus Eiseniibacteriota</taxon>
    </lineage>
</organism>
<dbReference type="InterPro" id="IPR029044">
    <property type="entry name" value="Nucleotide-diphossugar_trans"/>
</dbReference>
<evidence type="ECO:0000313" key="3">
    <source>
        <dbReference type="Proteomes" id="UP000316609"/>
    </source>
</evidence>
<proteinExistence type="predicted"/>
<name>A0A538TFY9_UNCEI</name>
<evidence type="ECO:0000259" key="1">
    <source>
        <dbReference type="Pfam" id="PF00535"/>
    </source>
</evidence>
<reference evidence="2 3" key="1">
    <citation type="journal article" date="2019" name="Nat. Microbiol.">
        <title>Mediterranean grassland soil C-N compound turnover is dependent on rainfall and depth, and is mediated by genomically divergent microorganisms.</title>
        <authorList>
            <person name="Diamond S."/>
            <person name="Andeer P.F."/>
            <person name="Li Z."/>
            <person name="Crits-Christoph A."/>
            <person name="Burstein D."/>
            <person name="Anantharaman K."/>
            <person name="Lane K.R."/>
            <person name="Thomas B.C."/>
            <person name="Pan C."/>
            <person name="Northen T.R."/>
            <person name="Banfield J.F."/>
        </authorList>
    </citation>
    <scope>NUCLEOTIDE SEQUENCE [LARGE SCALE GENOMIC DNA]</scope>
    <source>
        <strain evidence="2">WS_8</strain>
    </source>
</reference>
<dbReference type="PANTHER" id="PTHR43685">
    <property type="entry name" value="GLYCOSYLTRANSFERASE"/>
    <property type="match status" value="1"/>
</dbReference>
<comment type="caution">
    <text evidence="2">The sequence shown here is derived from an EMBL/GenBank/DDBJ whole genome shotgun (WGS) entry which is preliminary data.</text>
</comment>
<keyword evidence="2" id="KW-0808">Transferase</keyword>
<dbReference type="Gene3D" id="3.90.550.10">
    <property type="entry name" value="Spore Coat Polysaccharide Biosynthesis Protein SpsA, Chain A"/>
    <property type="match status" value="1"/>
</dbReference>
<dbReference type="Pfam" id="PF00535">
    <property type="entry name" value="Glycos_transf_2"/>
    <property type="match status" value="1"/>
</dbReference>
<dbReference type="EMBL" id="VBOY01000131">
    <property type="protein sequence ID" value="TMQ62514.1"/>
    <property type="molecule type" value="Genomic_DNA"/>
</dbReference>